<evidence type="ECO:0000313" key="2">
    <source>
        <dbReference type="EMBL" id="MBA9063843.1"/>
    </source>
</evidence>
<organism evidence="2 3">
    <name type="scientific">Methylobacterium fujisawaense</name>
    <dbReference type="NCBI Taxonomy" id="107400"/>
    <lineage>
        <taxon>Bacteria</taxon>
        <taxon>Pseudomonadati</taxon>
        <taxon>Pseudomonadota</taxon>
        <taxon>Alphaproteobacteria</taxon>
        <taxon>Hyphomicrobiales</taxon>
        <taxon>Methylobacteriaceae</taxon>
        <taxon>Methylobacterium</taxon>
    </lineage>
</organism>
<accession>A0ABR6DDH8</accession>
<evidence type="ECO:0000256" key="1">
    <source>
        <dbReference type="SAM" id="MobiDB-lite"/>
    </source>
</evidence>
<proteinExistence type="predicted"/>
<dbReference type="EMBL" id="JACJIM010000005">
    <property type="protein sequence ID" value="MBA9063843.1"/>
    <property type="molecule type" value="Genomic_DNA"/>
</dbReference>
<protein>
    <submittedName>
        <fullName evidence="2">Uncharacterized protein</fullName>
    </submittedName>
</protein>
<sequence length="77" mass="8226">MDAGTQTPEDQNPEHEANGEGCHAKHERRPGGLKALTLTKTSGVLGEPSIELLLRSGFRIARHDLSATPVNSIRPSA</sequence>
<evidence type="ECO:0000313" key="3">
    <source>
        <dbReference type="Proteomes" id="UP000565455"/>
    </source>
</evidence>
<gene>
    <name evidence="2" type="ORF">GGQ91_003244</name>
</gene>
<name>A0ABR6DDH8_9HYPH</name>
<dbReference type="Proteomes" id="UP000565455">
    <property type="component" value="Unassembled WGS sequence"/>
</dbReference>
<dbReference type="RefSeq" id="WP_182592359.1">
    <property type="nucleotide sequence ID" value="NZ_JACJIM010000005.1"/>
</dbReference>
<feature type="compositionally biased region" description="Basic and acidic residues" evidence="1">
    <location>
        <begin position="12"/>
        <end position="24"/>
    </location>
</feature>
<reference evidence="2 3" key="1">
    <citation type="submission" date="2020-08" db="EMBL/GenBank/DDBJ databases">
        <title>Genomic Encyclopedia of Type Strains, Phase IV (KMG-IV): sequencing the most valuable type-strain genomes for metagenomic binning, comparative biology and taxonomic classification.</title>
        <authorList>
            <person name="Goeker M."/>
        </authorList>
    </citation>
    <scope>NUCLEOTIDE SEQUENCE [LARGE SCALE GENOMIC DNA]</scope>
    <source>
        <strain evidence="2 3">DSM 5686</strain>
    </source>
</reference>
<keyword evidence="3" id="KW-1185">Reference proteome</keyword>
<comment type="caution">
    <text evidence="2">The sequence shown here is derived from an EMBL/GenBank/DDBJ whole genome shotgun (WGS) entry which is preliminary data.</text>
</comment>
<feature type="compositionally biased region" description="Polar residues" evidence="1">
    <location>
        <begin position="1"/>
        <end position="10"/>
    </location>
</feature>
<feature type="region of interest" description="Disordered" evidence="1">
    <location>
        <begin position="1"/>
        <end position="31"/>
    </location>
</feature>
<dbReference type="GeneID" id="96604918"/>